<proteinExistence type="predicted"/>
<organism evidence="1 2">
    <name type="scientific">Planomonospora venezuelensis</name>
    <dbReference type="NCBI Taxonomy" id="1999"/>
    <lineage>
        <taxon>Bacteria</taxon>
        <taxon>Bacillati</taxon>
        <taxon>Actinomycetota</taxon>
        <taxon>Actinomycetes</taxon>
        <taxon>Streptosporangiales</taxon>
        <taxon>Streptosporangiaceae</taxon>
        <taxon>Planomonospora</taxon>
    </lineage>
</organism>
<evidence type="ECO:0000313" key="2">
    <source>
        <dbReference type="Proteomes" id="UP000562352"/>
    </source>
</evidence>
<keyword evidence="2" id="KW-1185">Reference proteome</keyword>
<name>A0A841DGK2_PLAVE</name>
<dbReference type="AlphaFoldDB" id="A0A841DGK2"/>
<sequence>MPPGARTVAAEDLGDWATDDDLIRNGLWEREGTYGHADAVLDGAENWDYTMVELVWLDHITEQLAAAGIGWDPATAREVDGGPVTLPAGMSVADAAARWAQIRAGFDGWISAVVAQARDGVSLAPPGGVRPDHAPGACWITVSASR</sequence>
<comment type="caution">
    <text evidence="1">The sequence shown here is derived from an EMBL/GenBank/DDBJ whole genome shotgun (WGS) entry which is preliminary data.</text>
</comment>
<accession>A0A841DGK2</accession>
<protein>
    <submittedName>
        <fullName evidence="1">Uncharacterized protein</fullName>
    </submittedName>
</protein>
<dbReference type="RefSeq" id="WP_184947953.1">
    <property type="nucleotide sequence ID" value="NZ_BAAAWZ010000004.1"/>
</dbReference>
<gene>
    <name evidence="1" type="ORF">FHS22_006527</name>
</gene>
<dbReference type="Proteomes" id="UP000562352">
    <property type="component" value="Unassembled WGS sequence"/>
</dbReference>
<reference evidence="1 2" key="1">
    <citation type="submission" date="2020-08" db="EMBL/GenBank/DDBJ databases">
        <title>Genomic Encyclopedia of Type Strains, Phase III (KMG-III): the genomes of soil and plant-associated and newly described type strains.</title>
        <authorList>
            <person name="Whitman W."/>
        </authorList>
    </citation>
    <scope>NUCLEOTIDE SEQUENCE [LARGE SCALE GENOMIC DNA]</scope>
    <source>
        <strain evidence="1 2">CECT 3303</strain>
    </source>
</reference>
<dbReference type="EMBL" id="JACHJJ010000030">
    <property type="protein sequence ID" value="MBB5967225.1"/>
    <property type="molecule type" value="Genomic_DNA"/>
</dbReference>
<evidence type="ECO:0000313" key="1">
    <source>
        <dbReference type="EMBL" id="MBB5967225.1"/>
    </source>
</evidence>